<evidence type="ECO:0000256" key="3">
    <source>
        <dbReference type="ARBA" id="ARBA00022475"/>
    </source>
</evidence>
<evidence type="ECO:0000313" key="10">
    <source>
        <dbReference type="Proteomes" id="UP000502248"/>
    </source>
</evidence>
<evidence type="ECO:0000259" key="8">
    <source>
        <dbReference type="PROSITE" id="PS50928"/>
    </source>
</evidence>
<feature type="transmembrane region" description="Helical" evidence="7">
    <location>
        <begin position="281"/>
        <end position="300"/>
    </location>
</feature>
<feature type="transmembrane region" description="Helical" evidence="7">
    <location>
        <begin position="14"/>
        <end position="41"/>
    </location>
</feature>
<comment type="similarity">
    <text evidence="7">Belongs to the binding-protein-dependent transport system permease family.</text>
</comment>
<dbReference type="PANTHER" id="PTHR30193">
    <property type="entry name" value="ABC TRANSPORTER PERMEASE PROTEIN"/>
    <property type="match status" value="1"/>
</dbReference>
<feature type="transmembrane region" description="Helical" evidence="7">
    <location>
        <begin position="215"/>
        <end position="235"/>
    </location>
</feature>
<dbReference type="Proteomes" id="UP000502248">
    <property type="component" value="Chromosome"/>
</dbReference>
<keyword evidence="6 7" id="KW-0472">Membrane</keyword>
<dbReference type="InterPro" id="IPR051393">
    <property type="entry name" value="ABC_transporter_permease"/>
</dbReference>
<evidence type="ECO:0000256" key="4">
    <source>
        <dbReference type="ARBA" id="ARBA00022692"/>
    </source>
</evidence>
<keyword evidence="3" id="KW-1003">Cell membrane</keyword>
<evidence type="ECO:0000313" key="9">
    <source>
        <dbReference type="EMBL" id="QJD83875.1"/>
    </source>
</evidence>
<dbReference type="InterPro" id="IPR035906">
    <property type="entry name" value="MetI-like_sf"/>
</dbReference>
<keyword evidence="2 7" id="KW-0813">Transport</keyword>
<organism evidence="9 10">
    <name type="scientific">Cohnella herbarum</name>
    <dbReference type="NCBI Taxonomy" id="2728023"/>
    <lineage>
        <taxon>Bacteria</taxon>
        <taxon>Bacillati</taxon>
        <taxon>Bacillota</taxon>
        <taxon>Bacilli</taxon>
        <taxon>Bacillales</taxon>
        <taxon>Paenibacillaceae</taxon>
        <taxon>Cohnella</taxon>
    </lineage>
</organism>
<dbReference type="PROSITE" id="PS50928">
    <property type="entry name" value="ABC_TM1"/>
    <property type="match status" value="1"/>
</dbReference>
<dbReference type="RefSeq" id="WP_169280162.1">
    <property type="nucleotide sequence ID" value="NZ_CP051680.1"/>
</dbReference>
<evidence type="ECO:0000256" key="5">
    <source>
        <dbReference type="ARBA" id="ARBA00022989"/>
    </source>
</evidence>
<dbReference type="SUPFAM" id="SSF160964">
    <property type="entry name" value="MalF N-terminal region-like"/>
    <property type="match status" value="1"/>
</dbReference>
<evidence type="ECO:0000256" key="6">
    <source>
        <dbReference type="ARBA" id="ARBA00023136"/>
    </source>
</evidence>
<dbReference type="KEGG" id="cheb:HH215_12240"/>
<dbReference type="Gene3D" id="1.10.3720.10">
    <property type="entry name" value="MetI-like"/>
    <property type="match status" value="1"/>
</dbReference>
<name>A0A7Z2VJ21_9BACL</name>
<reference evidence="9 10" key="1">
    <citation type="submission" date="2020-04" db="EMBL/GenBank/DDBJ databases">
        <title>Genome sequencing of novel species.</title>
        <authorList>
            <person name="Heo J."/>
            <person name="Kim S.-J."/>
            <person name="Kim J.-S."/>
            <person name="Hong S.-B."/>
            <person name="Kwon S.-W."/>
        </authorList>
    </citation>
    <scope>NUCLEOTIDE SEQUENCE [LARGE SCALE GENOMIC DNA]</scope>
    <source>
        <strain evidence="9 10">MFER-1</strain>
    </source>
</reference>
<dbReference type="GO" id="GO:0005886">
    <property type="term" value="C:plasma membrane"/>
    <property type="evidence" value="ECO:0007669"/>
    <property type="project" value="UniProtKB-SubCell"/>
</dbReference>
<dbReference type="GO" id="GO:0055085">
    <property type="term" value="P:transmembrane transport"/>
    <property type="evidence" value="ECO:0007669"/>
    <property type="project" value="InterPro"/>
</dbReference>
<feature type="transmembrane region" description="Helical" evidence="7">
    <location>
        <begin position="174"/>
        <end position="194"/>
    </location>
</feature>
<dbReference type="PANTHER" id="PTHR30193:SF37">
    <property type="entry name" value="INNER MEMBRANE ABC TRANSPORTER PERMEASE PROTEIN YCJO"/>
    <property type="match status" value="1"/>
</dbReference>
<evidence type="ECO:0000256" key="7">
    <source>
        <dbReference type="RuleBase" id="RU363032"/>
    </source>
</evidence>
<keyword evidence="4 7" id="KW-0812">Transmembrane</keyword>
<dbReference type="SUPFAM" id="SSF161098">
    <property type="entry name" value="MetI-like"/>
    <property type="match status" value="1"/>
</dbReference>
<feature type="domain" description="ABC transmembrane type-1" evidence="8">
    <location>
        <begin position="73"/>
        <end position="296"/>
    </location>
</feature>
<dbReference type="Pfam" id="PF00528">
    <property type="entry name" value="BPD_transp_1"/>
    <property type="match status" value="1"/>
</dbReference>
<dbReference type="EMBL" id="CP051680">
    <property type="protein sequence ID" value="QJD83875.1"/>
    <property type="molecule type" value="Genomic_DNA"/>
</dbReference>
<dbReference type="CDD" id="cd06261">
    <property type="entry name" value="TM_PBP2"/>
    <property type="match status" value="1"/>
</dbReference>
<accession>A0A7Z2VJ21</accession>
<proteinExistence type="inferred from homology"/>
<protein>
    <submittedName>
        <fullName evidence="9">Sugar ABC transporter permease</fullName>
    </submittedName>
</protein>
<gene>
    <name evidence="9" type="ORF">HH215_12240</name>
</gene>
<keyword evidence="10" id="KW-1185">Reference proteome</keyword>
<evidence type="ECO:0000256" key="1">
    <source>
        <dbReference type="ARBA" id="ARBA00004651"/>
    </source>
</evidence>
<feature type="transmembrane region" description="Helical" evidence="7">
    <location>
        <begin position="111"/>
        <end position="132"/>
    </location>
</feature>
<sequence length="306" mass="34313">MSDSMSRARKAQRWAPYIFVSPFFLIFGLFSLFPILFTLYISLTDWSLSGAPQWIGFGNYAEALQDSRFYDALLNTVIFMIMIIPPQIIIALFISVLLTSGRVPFVGAFRLVNFLPYITTSVAVGLIFGILFDWNFGSINSMLASLGVTQENINWLGQPWPSRFVVAMVTVWKYFGYTAVMFLVGITGISRQLYEAADLDGASKMQQFRYVTLPMLRPVMVFVILTTMIGCFQIFDEPYMLFTGMGASVVGGPEGAALTGTWLIYDNVFGSLSRFGYGSSIAYMLFLFICLVSFLTFRLMNKGEDA</sequence>
<keyword evidence="5 7" id="KW-1133">Transmembrane helix</keyword>
<evidence type="ECO:0000256" key="2">
    <source>
        <dbReference type="ARBA" id="ARBA00022448"/>
    </source>
</evidence>
<dbReference type="AlphaFoldDB" id="A0A7Z2VJ21"/>
<comment type="subcellular location">
    <subcellularLocation>
        <location evidence="1 7">Cell membrane</location>
        <topology evidence="1 7">Multi-pass membrane protein</topology>
    </subcellularLocation>
</comment>
<feature type="transmembrane region" description="Helical" evidence="7">
    <location>
        <begin position="77"/>
        <end position="99"/>
    </location>
</feature>
<dbReference type="InterPro" id="IPR000515">
    <property type="entry name" value="MetI-like"/>
</dbReference>